<keyword evidence="4" id="KW-1185">Reference proteome</keyword>
<gene>
    <name evidence="2" type="ORF">BXYJ_LOCUS443</name>
</gene>
<feature type="compositionally biased region" description="Low complexity" evidence="1">
    <location>
        <begin position="1"/>
        <end position="39"/>
    </location>
</feature>
<accession>A0A1I7S833</accession>
<dbReference type="WBParaSite" id="BXY_0917600.1">
    <property type="protein sequence ID" value="BXY_0917600.1"/>
    <property type="gene ID" value="BXY_0917600"/>
</dbReference>
<reference evidence="5" key="1">
    <citation type="submission" date="2016-11" db="UniProtKB">
        <authorList>
            <consortium name="WormBaseParasite"/>
        </authorList>
    </citation>
    <scope>IDENTIFICATION</scope>
</reference>
<dbReference type="Proteomes" id="UP000095284">
    <property type="component" value="Unplaced"/>
</dbReference>
<dbReference type="Proteomes" id="UP000659654">
    <property type="component" value="Unassembled WGS sequence"/>
</dbReference>
<feature type="region of interest" description="Disordered" evidence="1">
    <location>
        <begin position="1"/>
        <end position="56"/>
    </location>
</feature>
<evidence type="ECO:0000313" key="3">
    <source>
        <dbReference type="Proteomes" id="UP000095284"/>
    </source>
</evidence>
<proteinExistence type="predicted"/>
<evidence type="ECO:0000313" key="2">
    <source>
        <dbReference type="EMBL" id="CAD5208207.1"/>
    </source>
</evidence>
<dbReference type="EMBL" id="CAJFCV020000001">
    <property type="protein sequence ID" value="CAG9080637.1"/>
    <property type="molecule type" value="Genomic_DNA"/>
</dbReference>
<organism evidence="3 5">
    <name type="scientific">Bursaphelenchus xylophilus</name>
    <name type="common">Pinewood nematode worm</name>
    <name type="synonym">Aphelenchoides xylophilus</name>
    <dbReference type="NCBI Taxonomy" id="6326"/>
    <lineage>
        <taxon>Eukaryota</taxon>
        <taxon>Metazoa</taxon>
        <taxon>Ecdysozoa</taxon>
        <taxon>Nematoda</taxon>
        <taxon>Chromadorea</taxon>
        <taxon>Rhabditida</taxon>
        <taxon>Tylenchina</taxon>
        <taxon>Tylenchomorpha</taxon>
        <taxon>Aphelenchoidea</taxon>
        <taxon>Aphelenchoididae</taxon>
        <taxon>Bursaphelenchus</taxon>
    </lineage>
</organism>
<evidence type="ECO:0000313" key="5">
    <source>
        <dbReference type="WBParaSite" id="BXY_0917600.1"/>
    </source>
</evidence>
<dbReference type="Proteomes" id="UP000582659">
    <property type="component" value="Unassembled WGS sequence"/>
</dbReference>
<dbReference type="EMBL" id="CAJFDI010000001">
    <property type="protein sequence ID" value="CAD5208207.1"/>
    <property type="molecule type" value="Genomic_DNA"/>
</dbReference>
<evidence type="ECO:0000256" key="1">
    <source>
        <dbReference type="SAM" id="MobiDB-lite"/>
    </source>
</evidence>
<sequence length="186" mass="21449">MSVSSILVSSSILKSTESSSPENSATSSSQSSGSFDNLSDLPFESELPDDNEEEIEEFERKCEKFWRNEKVGGQQKIKKSRMYLHLNARIRPHTSYKYWFKQRQERLQRDKTMTSTSASDSEFSTLETASLFEGESSEEYIVSDGFNVTRINNARNEVRTEDGKLSFSMQKVKLDEKLEEFDESWC</sequence>
<evidence type="ECO:0000313" key="4">
    <source>
        <dbReference type="Proteomes" id="UP000659654"/>
    </source>
</evidence>
<feature type="compositionally biased region" description="Acidic residues" evidence="1">
    <location>
        <begin position="46"/>
        <end position="56"/>
    </location>
</feature>
<reference evidence="2" key="2">
    <citation type="submission" date="2020-09" db="EMBL/GenBank/DDBJ databases">
        <authorList>
            <person name="Kikuchi T."/>
        </authorList>
    </citation>
    <scope>NUCLEOTIDE SEQUENCE</scope>
    <source>
        <strain evidence="2">Ka4C1</strain>
    </source>
</reference>
<name>A0A1I7S833_BURXY</name>
<protein>
    <submittedName>
        <fullName evidence="2">(pine wood nematode) hypothetical protein</fullName>
    </submittedName>
</protein>
<dbReference type="AlphaFoldDB" id="A0A1I7S833"/>